<dbReference type="Gene3D" id="3.40.50.150">
    <property type="entry name" value="Vaccinia Virus protein VP39"/>
    <property type="match status" value="1"/>
</dbReference>
<dbReference type="InterPro" id="IPR019012">
    <property type="entry name" value="RNA_cap_Gua-N2-MeTrfase"/>
</dbReference>
<accession>A0AAE4ML33</accession>
<dbReference type="InterPro" id="IPR029063">
    <property type="entry name" value="SAM-dependent_MTases_sf"/>
</dbReference>
<keyword evidence="2" id="KW-1185">Reference proteome</keyword>
<sequence length="350" mass="39241">MSQKKVFEKKMSSDADGIRFATPEPVAKYRAARLKCNTIADISCGIGGQTIYFAMQCKHVYAVEIDPVKIEFARQNCEKHGLTNVTFICGNALDSAVIAQIPPVDIIFSDPARPPEEETRKVASLRPGIPDVMDAYAEKCQNFAFEAPPQMPPERILADNFDCEMEYLSLNGQLNRLTLYFGRIKRFSRVAVSLPSGNAMVDAPVELPPIVETEKLMLFAYEPDPSIVAAGLLNELVDDLIKATGPVRLIHIDKKRVLLTSDLLTIHPMVKNNYIVLRTMPIKTEDDVVAIHEFLEKSNVGKVVIRGNIDPKDYWNFRNKLENDLSGSKKVHMYLHGENAVLCELIYDDD</sequence>
<dbReference type="CDD" id="cd02440">
    <property type="entry name" value="AdoMet_MTases"/>
    <property type="match status" value="1"/>
</dbReference>
<dbReference type="Pfam" id="PF09445">
    <property type="entry name" value="Methyltransf_15"/>
    <property type="match status" value="1"/>
</dbReference>
<comment type="caution">
    <text evidence="1">The sequence shown here is derived from an EMBL/GenBank/DDBJ whole genome shotgun (WGS) entry which is preliminary data.</text>
</comment>
<name>A0AAE4ML33_9EURY</name>
<dbReference type="SUPFAM" id="SSF53335">
    <property type="entry name" value="S-adenosyl-L-methionine-dependent methyltransferases"/>
    <property type="match status" value="1"/>
</dbReference>
<reference evidence="1" key="1">
    <citation type="submission" date="2023-06" db="EMBL/GenBank/DDBJ databases">
        <title>Genome sequence of Methanosarcinaceae archaeon Ag5.</title>
        <authorList>
            <person name="Protasov E."/>
            <person name="Platt K."/>
            <person name="Poehlein A."/>
            <person name="Daniel R."/>
            <person name="Brune A."/>
        </authorList>
    </citation>
    <scope>NUCLEOTIDE SEQUENCE</scope>
    <source>
        <strain evidence="1">Ag5</strain>
    </source>
</reference>
<dbReference type="GO" id="GO:0071164">
    <property type="term" value="F:RNA cap trimethylguanosine synthase activity"/>
    <property type="evidence" value="ECO:0007669"/>
    <property type="project" value="TreeGrafter"/>
</dbReference>
<dbReference type="PANTHER" id="PTHR14741:SF32">
    <property type="entry name" value="TRIMETHYLGUANOSINE SYNTHASE"/>
    <property type="match status" value="1"/>
</dbReference>
<proteinExistence type="predicted"/>
<dbReference type="RefSeq" id="WP_338100248.1">
    <property type="nucleotide sequence ID" value="NZ_JAWDKD010000026.1"/>
</dbReference>
<gene>
    <name evidence="1" type="ORF">MsAg5_17150</name>
</gene>
<evidence type="ECO:0000313" key="2">
    <source>
        <dbReference type="Proteomes" id="UP001271789"/>
    </source>
</evidence>
<protein>
    <recommendedName>
        <fullName evidence="3">Methyltransferase</fullName>
    </recommendedName>
</protein>
<evidence type="ECO:0008006" key="3">
    <source>
        <dbReference type="Google" id="ProtNLM"/>
    </source>
</evidence>
<organism evidence="1 2">
    <name type="scientific">Methanolapillus africanus</name>
    <dbReference type="NCBI Taxonomy" id="3028297"/>
    <lineage>
        <taxon>Archaea</taxon>
        <taxon>Methanobacteriati</taxon>
        <taxon>Methanobacteriota</taxon>
        <taxon>Stenosarchaea group</taxon>
        <taxon>Methanomicrobia</taxon>
        <taxon>Methanosarcinales</taxon>
        <taxon>Methanosarcinaceae</taxon>
        <taxon>Methanolapillus</taxon>
    </lineage>
</organism>
<dbReference type="EMBL" id="JAWDKD010000026">
    <property type="protein sequence ID" value="MDV0447800.1"/>
    <property type="molecule type" value="Genomic_DNA"/>
</dbReference>
<dbReference type="PANTHER" id="PTHR14741">
    <property type="entry name" value="S-ADENOSYLMETHIONINE-DEPENDENT METHYLTRANSFERASE RELATED"/>
    <property type="match status" value="1"/>
</dbReference>
<evidence type="ECO:0000313" key="1">
    <source>
        <dbReference type="EMBL" id="MDV0447800.1"/>
    </source>
</evidence>
<dbReference type="AlphaFoldDB" id="A0AAE4ML33"/>
<dbReference type="Proteomes" id="UP001271789">
    <property type="component" value="Unassembled WGS sequence"/>
</dbReference>